<dbReference type="PANTHER" id="PTHR13628:SF1">
    <property type="entry name" value="TRANSMEMBRANE PROTEIN 267"/>
    <property type="match status" value="1"/>
</dbReference>
<accession>A0A8B8HEE5</accession>
<keyword evidence="5 6" id="KW-0472">Membrane</keyword>
<evidence type="ECO:0000313" key="7">
    <source>
        <dbReference type="Proteomes" id="UP001652626"/>
    </source>
</evidence>
<dbReference type="PANTHER" id="PTHR13628">
    <property type="entry name" value="TRANSMEMBRANE PROTEIN 267"/>
    <property type="match status" value="1"/>
</dbReference>
<feature type="transmembrane region" description="Helical" evidence="6">
    <location>
        <begin position="127"/>
        <end position="145"/>
    </location>
</feature>
<gene>
    <name evidence="8" type="primary">LOC113391427</name>
</gene>
<dbReference type="OrthoDB" id="10014558at2759"/>
<keyword evidence="4 6" id="KW-1133">Transmembrane helix</keyword>
<reference evidence="8" key="1">
    <citation type="submission" date="2025-08" db="UniProtKB">
        <authorList>
            <consortium name="RefSeq"/>
        </authorList>
    </citation>
    <scope>IDENTIFICATION</scope>
    <source>
        <tissue evidence="8">Whole body</tissue>
    </source>
</reference>
<evidence type="ECO:0000256" key="5">
    <source>
        <dbReference type="ARBA" id="ARBA00023136"/>
    </source>
</evidence>
<feature type="transmembrane region" description="Helical" evidence="6">
    <location>
        <begin position="65"/>
        <end position="90"/>
    </location>
</feature>
<feature type="transmembrane region" description="Helical" evidence="6">
    <location>
        <begin position="102"/>
        <end position="120"/>
    </location>
</feature>
<name>A0A8B8HEE5_VANTA</name>
<evidence type="ECO:0000256" key="6">
    <source>
        <dbReference type="SAM" id="Phobius"/>
    </source>
</evidence>
<sequence length="201" mass="23088">MKSVRLLLTISIALTAYLGDYVVFKSKYSSSQLFRALADSSTHGAIGFLSALLFFSNIKITNQACIYNTIFCTFMSSVIDVDHFILARSIYLKDLNNVSQRGILHCTTFMMLVTSILALYSHIIHKINIYIVTYMIVLAFTSHHLRDGNRRGLWLCPFGHTMSIPKFIYVILICILPILFSYLFNYTRPMFKHTVLQYNEV</sequence>
<dbReference type="Proteomes" id="UP001652626">
    <property type="component" value="Chromosome 31"/>
</dbReference>
<dbReference type="InterPro" id="IPR007404">
    <property type="entry name" value="YdjM-like"/>
</dbReference>
<dbReference type="RefSeq" id="XP_026483177.2">
    <property type="nucleotide sequence ID" value="XM_026627392.2"/>
</dbReference>
<dbReference type="AlphaFoldDB" id="A0A8B8HEE5"/>
<proteinExistence type="predicted"/>
<comment type="subcellular location">
    <subcellularLocation>
        <location evidence="1">Membrane</location>
        <topology evidence="1">Multi-pass membrane protein</topology>
    </subcellularLocation>
</comment>
<dbReference type="GO" id="GO:0016020">
    <property type="term" value="C:membrane"/>
    <property type="evidence" value="ECO:0007669"/>
    <property type="project" value="UniProtKB-SubCell"/>
</dbReference>
<keyword evidence="7" id="KW-1185">Reference proteome</keyword>
<evidence type="ECO:0000256" key="2">
    <source>
        <dbReference type="ARBA" id="ARBA00013977"/>
    </source>
</evidence>
<keyword evidence="3 6" id="KW-0812">Transmembrane</keyword>
<dbReference type="GeneID" id="113391427"/>
<dbReference type="OMA" id="FYICTAC"/>
<evidence type="ECO:0000256" key="4">
    <source>
        <dbReference type="ARBA" id="ARBA00022989"/>
    </source>
</evidence>
<dbReference type="Pfam" id="PF04307">
    <property type="entry name" value="YdjM"/>
    <property type="match status" value="1"/>
</dbReference>
<organism evidence="7 8">
    <name type="scientific">Vanessa tameamea</name>
    <name type="common">Kamehameha butterfly</name>
    <dbReference type="NCBI Taxonomy" id="334116"/>
    <lineage>
        <taxon>Eukaryota</taxon>
        <taxon>Metazoa</taxon>
        <taxon>Ecdysozoa</taxon>
        <taxon>Arthropoda</taxon>
        <taxon>Hexapoda</taxon>
        <taxon>Insecta</taxon>
        <taxon>Pterygota</taxon>
        <taxon>Neoptera</taxon>
        <taxon>Endopterygota</taxon>
        <taxon>Lepidoptera</taxon>
        <taxon>Glossata</taxon>
        <taxon>Ditrysia</taxon>
        <taxon>Papilionoidea</taxon>
        <taxon>Nymphalidae</taxon>
        <taxon>Nymphalinae</taxon>
        <taxon>Vanessa</taxon>
    </lineage>
</organism>
<dbReference type="InterPro" id="IPR026572">
    <property type="entry name" value="TMEM267"/>
</dbReference>
<feature type="transmembrane region" description="Helical" evidence="6">
    <location>
        <begin position="167"/>
        <end position="184"/>
    </location>
</feature>
<evidence type="ECO:0000256" key="1">
    <source>
        <dbReference type="ARBA" id="ARBA00004141"/>
    </source>
</evidence>
<evidence type="ECO:0000256" key="3">
    <source>
        <dbReference type="ARBA" id="ARBA00022692"/>
    </source>
</evidence>
<feature type="transmembrane region" description="Helical" evidence="6">
    <location>
        <begin position="42"/>
        <end position="58"/>
    </location>
</feature>
<protein>
    <recommendedName>
        <fullName evidence="2">Transmembrane protein 267</fullName>
    </recommendedName>
</protein>
<evidence type="ECO:0000313" key="8">
    <source>
        <dbReference type="RefSeq" id="XP_026483177.2"/>
    </source>
</evidence>